<feature type="repeat" description="WD" evidence="3">
    <location>
        <begin position="536"/>
        <end position="577"/>
    </location>
</feature>
<dbReference type="SMART" id="SM00667">
    <property type="entry name" value="LisH"/>
    <property type="match status" value="1"/>
</dbReference>
<feature type="compositionally biased region" description="Low complexity" evidence="4">
    <location>
        <begin position="377"/>
        <end position="408"/>
    </location>
</feature>
<evidence type="ECO:0000256" key="2">
    <source>
        <dbReference type="ARBA" id="ARBA00022737"/>
    </source>
</evidence>
<dbReference type="SUPFAM" id="SSF50978">
    <property type="entry name" value="WD40 repeat-like"/>
    <property type="match status" value="1"/>
</dbReference>
<feature type="repeat" description="WD" evidence="3">
    <location>
        <begin position="682"/>
        <end position="714"/>
    </location>
</feature>
<protein>
    <submittedName>
        <fullName evidence="5">Uncharacterized protein</fullName>
    </submittedName>
</protein>
<keyword evidence="2" id="KW-0677">Repeat</keyword>
<gene>
    <name evidence="5" type="ORF">Zm00014a_042584</name>
</gene>
<evidence type="ECO:0000256" key="1">
    <source>
        <dbReference type="ARBA" id="ARBA00022574"/>
    </source>
</evidence>
<dbReference type="InterPro" id="IPR015943">
    <property type="entry name" value="WD40/YVTN_repeat-like_dom_sf"/>
</dbReference>
<dbReference type="Proteomes" id="UP000251960">
    <property type="component" value="Chromosome 8"/>
</dbReference>
<dbReference type="PROSITE" id="PS00678">
    <property type="entry name" value="WD_REPEATS_1"/>
    <property type="match status" value="1"/>
</dbReference>
<dbReference type="Pfam" id="PF08513">
    <property type="entry name" value="LisH"/>
    <property type="match status" value="1"/>
</dbReference>
<comment type="caution">
    <text evidence="5">The sequence shown here is derived from an EMBL/GenBank/DDBJ whole genome shotgun (WGS) entry which is preliminary data.</text>
</comment>
<dbReference type="InterPro" id="IPR019775">
    <property type="entry name" value="WD40_repeat_CS"/>
</dbReference>
<keyword evidence="1 3" id="KW-0853">WD repeat</keyword>
<dbReference type="PROSITE" id="PS50294">
    <property type="entry name" value="WD_REPEATS_REGION"/>
    <property type="match status" value="3"/>
</dbReference>
<feature type="region of interest" description="Disordered" evidence="4">
    <location>
        <begin position="310"/>
        <end position="428"/>
    </location>
</feature>
<dbReference type="FunFam" id="2.130.10.10:FF:000495">
    <property type="entry name" value="Transcriptional corepressor LEUNIG"/>
    <property type="match status" value="1"/>
</dbReference>
<dbReference type="InterPro" id="IPR001680">
    <property type="entry name" value="WD40_rpt"/>
</dbReference>
<feature type="compositionally biased region" description="Low complexity" evidence="4">
    <location>
        <begin position="310"/>
        <end position="343"/>
    </location>
</feature>
<dbReference type="ExpressionAtlas" id="A0A3L6DSJ1">
    <property type="expression patterns" value="baseline and differential"/>
</dbReference>
<dbReference type="PANTHER" id="PTHR45093">
    <property type="entry name" value="TRANSCRIPTION ACTIVATOR MSS11"/>
    <property type="match status" value="1"/>
</dbReference>
<accession>A0A3L6DSJ1</accession>
<evidence type="ECO:0000256" key="3">
    <source>
        <dbReference type="PROSITE-ProRule" id="PRU00221"/>
    </source>
</evidence>
<reference evidence="5 6" key="1">
    <citation type="journal article" date="2018" name="Nat. Genet.">
        <title>Extensive intraspecific gene order and gene structural variations between Mo17 and other maize genomes.</title>
        <authorList>
            <person name="Sun S."/>
            <person name="Zhou Y."/>
            <person name="Chen J."/>
            <person name="Shi J."/>
            <person name="Zhao H."/>
            <person name="Zhao H."/>
            <person name="Song W."/>
            <person name="Zhang M."/>
            <person name="Cui Y."/>
            <person name="Dong X."/>
            <person name="Liu H."/>
            <person name="Ma X."/>
            <person name="Jiao Y."/>
            <person name="Wang B."/>
            <person name="Wei X."/>
            <person name="Stein J.C."/>
            <person name="Glaubitz J.C."/>
            <person name="Lu F."/>
            <person name="Yu G."/>
            <person name="Liang C."/>
            <person name="Fengler K."/>
            <person name="Li B."/>
            <person name="Rafalski A."/>
            <person name="Schnable P.S."/>
            <person name="Ware D.H."/>
            <person name="Buckler E.S."/>
            <person name="Lai J."/>
        </authorList>
    </citation>
    <scope>NUCLEOTIDE SEQUENCE [LARGE SCALE GENOMIC DNA]</scope>
    <source>
        <strain evidence="6">cv. Missouri 17</strain>
        <tissue evidence="5">Seedling</tissue>
    </source>
</reference>
<dbReference type="InterPro" id="IPR006594">
    <property type="entry name" value="LisH"/>
</dbReference>
<dbReference type="InterPro" id="IPR020472">
    <property type="entry name" value="WD40_PAC1"/>
</dbReference>
<dbReference type="AlphaFoldDB" id="A0A3L6DSJ1"/>
<dbReference type="Gene3D" id="2.130.10.10">
    <property type="entry name" value="YVTN repeat-like/Quinoprotein amine dehydrogenase"/>
    <property type="match status" value="2"/>
</dbReference>
<dbReference type="PROSITE" id="PS50896">
    <property type="entry name" value="LISH"/>
    <property type="match status" value="1"/>
</dbReference>
<dbReference type="Pfam" id="PF00400">
    <property type="entry name" value="WD40"/>
    <property type="match status" value="4"/>
</dbReference>
<dbReference type="PRINTS" id="PR00320">
    <property type="entry name" value="GPROTEINBRPT"/>
</dbReference>
<proteinExistence type="predicted"/>
<dbReference type="PROSITE" id="PS50082">
    <property type="entry name" value="WD_REPEATS_2"/>
    <property type="match status" value="4"/>
</dbReference>
<dbReference type="EMBL" id="NCVQ01000009">
    <property type="protein sequence ID" value="PWZ11421.1"/>
    <property type="molecule type" value="Genomic_DNA"/>
</dbReference>
<evidence type="ECO:0000256" key="4">
    <source>
        <dbReference type="SAM" id="MobiDB-lite"/>
    </source>
</evidence>
<feature type="repeat" description="WD" evidence="3">
    <location>
        <begin position="579"/>
        <end position="621"/>
    </location>
</feature>
<dbReference type="CDD" id="cd00200">
    <property type="entry name" value="WD40"/>
    <property type="match status" value="1"/>
</dbReference>
<dbReference type="PANTHER" id="PTHR45093:SF5">
    <property type="entry name" value="LEUNIG"/>
    <property type="match status" value="1"/>
</dbReference>
<sequence>MSQTNWEADKMLDVYIYDYFMKRNLQATAKAFQAEGKVSSDPVAIDAPGGFLFEWWSVFWDIFIARTNEKHSDVAASYIEYCKCYGNKNVRGKVKGIFPERLFGRGIIEVWLQQRYGENAGQLLDSNEASLLKAASSAQSSGPGALNFLVLLRLVFFGTLGIKTEINPILTPRAAGPEGSFIGAQGSNQAGNNLTLKGWPLTGLEQLRSGILQQKSFIHNQQQLQQQIQMLTPQQQQQLMLHAQQNMSSPTSSDVDNRRLRMMLNRNAVLGRDGQTNSGSDIIPNIGSPSQSGGDIDMLIKKKLAQQQQLLQQQSNSQQLPQQHQLQQPAVSSQQSQSSNQHLQQEKPGIGSMPADGGIPNSFGGAEQTAKKRKKPGSSSGRANSSGTANTAGPSPSSAPSTPSTHTPGDVMSVPQLQQNGGSAKPMVMFGSDGTGSLTSPANPLDDVDRLLEDGSLDDNVESFLSQDDMDPRDNLGRCMDASKGFGFSEVAKARASTAKVVCCHFSADGKLLATGGHDKKVTLWCTDSLNPKSYLEEHSFLITDVRFSPSMSRLATSSFDKTVRVWDADNTDYSLRTFTGHSATVMSLDFHPNKEDMICSCDSDGEVRSWSINNGSCLTCVKVFKGGATQMRFQPRKGKYLAAASDKAIYILDGETQHACRSPLQSLELWDIREKNTMTFNNAHDGLVAALASSSATGKVASVSHDRTLKLWK</sequence>
<dbReference type="InterPro" id="IPR036322">
    <property type="entry name" value="WD40_repeat_dom_sf"/>
</dbReference>
<dbReference type="SMART" id="SM00320">
    <property type="entry name" value="WD40"/>
    <property type="match status" value="5"/>
</dbReference>
<feature type="repeat" description="WD" evidence="3">
    <location>
        <begin position="494"/>
        <end position="525"/>
    </location>
</feature>
<name>A0A3L6DSJ1_MAIZE</name>
<evidence type="ECO:0000313" key="5">
    <source>
        <dbReference type="EMBL" id="PWZ11421.1"/>
    </source>
</evidence>
<dbReference type="EMBL" id="NCVQ01000009">
    <property type="protein sequence ID" value="PWZ11420.1"/>
    <property type="molecule type" value="Genomic_DNA"/>
</dbReference>
<organism evidence="5">
    <name type="scientific">Zea mays</name>
    <name type="common">Maize</name>
    <dbReference type="NCBI Taxonomy" id="4577"/>
    <lineage>
        <taxon>Eukaryota</taxon>
        <taxon>Viridiplantae</taxon>
        <taxon>Streptophyta</taxon>
        <taxon>Embryophyta</taxon>
        <taxon>Tracheophyta</taxon>
        <taxon>Spermatophyta</taxon>
        <taxon>Magnoliopsida</taxon>
        <taxon>Liliopsida</taxon>
        <taxon>Poales</taxon>
        <taxon>Poaceae</taxon>
        <taxon>PACMAD clade</taxon>
        <taxon>Panicoideae</taxon>
        <taxon>Andropogonodae</taxon>
        <taxon>Andropogoneae</taxon>
        <taxon>Tripsacinae</taxon>
        <taxon>Zea</taxon>
    </lineage>
</organism>
<evidence type="ECO:0000313" key="6">
    <source>
        <dbReference type="Proteomes" id="UP000251960"/>
    </source>
</evidence>
<feature type="region of interest" description="Disordered" evidence="4">
    <location>
        <begin position="268"/>
        <end position="295"/>
    </location>
</feature>